<comment type="caution">
    <text evidence="1">The sequence shown here is derived from an EMBL/GenBank/DDBJ whole genome shotgun (WGS) entry which is preliminary data.</text>
</comment>
<dbReference type="RefSeq" id="WP_220227776.1">
    <property type="nucleotide sequence ID" value="NZ_JAICBX010000001.1"/>
</dbReference>
<evidence type="ECO:0000313" key="1">
    <source>
        <dbReference type="EMBL" id="MBW8637157.1"/>
    </source>
</evidence>
<sequence>MRVTVTGEFIRLHGRMAAAEPHQTRHTVNMNIESVATIDGQEHCEDDASGAHHDNAQTDVAAFRGVVARDCGVEENTVLC</sequence>
<organism evidence="1 2">
    <name type="scientific">Flavimaribacter sediminis</name>
    <dbReference type="NCBI Taxonomy" id="2865987"/>
    <lineage>
        <taxon>Bacteria</taxon>
        <taxon>Pseudomonadati</taxon>
        <taxon>Pseudomonadota</taxon>
        <taxon>Alphaproteobacteria</taxon>
        <taxon>Hyphomicrobiales</taxon>
        <taxon>Rhizobiaceae</taxon>
        <taxon>Flavimaribacter</taxon>
    </lineage>
</organism>
<dbReference type="EMBL" id="JAICBX010000001">
    <property type="protein sequence ID" value="MBW8637157.1"/>
    <property type="molecule type" value="Genomic_DNA"/>
</dbReference>
<protein>
    <submittedName>
        <fullName evidence="1">Uncharacterized protein</fullName>
    </submittedName>
</protein>
<dbReference type="Proteomes" id="UP001196509">
    <property type="component" value="Unassembled WGS sequence"/>
</dbReference>
<reference evidence="1" key="1">
    <citation type="submission" date="2021-08" db="EMBL/GenBank/DDBJ databases">
        <title>Hoeflea bacterium WL0058 sp. nov., isolated from the sediment.</title>
        <authorList>
            <person name="Wang L."/>
            <person name="Zhang D."/>
        </authorList>
    </citation>
    <scope>NUCLEOTIDE SEQUENCE</scope>
    <source>
        <strain evidence="1">WL0058</strain>
    </source>
</reference>
<evidence type="ECO:0000313" key="2">
    <source>
        <dbReference type="Proteomes" id="UP001196509"/>
    </source>
</evidence>
<name>A0AAE2ZPF3_9HYPH</name>
<dbReference type="AlphaFoldDB" id="A0AAE2ZPF3"/>
<proteinExistence type="predicted"/>
<accession>A0AAE2ZPF3</accession>
<keyword evidence="2" id="KW-1185">Reference proteome</keyword>
<gene>
    <name evidence="1" type="ORF">K1W69_08160</name>
</gene>